<accession>A0A6A6I932</accession>
<gene>
    <name evidence="2" type="ORF">BU26DRAFT_54420</name>
</gene>
<dbReference type="RefSeq" id="XP_033681875.1">
    <property type="nucleotide sequence ID" value="XM_033831725.1"/>
</dbReference>
<dbReference type="EMBL" id="ML987198">
    <property type="protein sequence ID" value="KAF2246871.1"/>
    <property type="molecule type" value="Genomic_DNA"/>
</dbReference>
<reference evidence="2" key="1">
    <citation type="journal article" date="2020" name="Stud. Mycol.">
        <title>101 Dothideomycetes genomes: a test case for predicting lifestyles and emergence of pathogens.</title>
        <authorList>
            <person name="Haridas S."/>
            <person name="Albert R."/>
            <person name="Binder M."/>
            <person name="Bloem J."/>
            <person name="Labutti K."/>
            <person name="Salamov A."/>
            <person name="Andreopoulos B."/>
            <person name="Baker S."/>
            <person name="Barry K."/>
            <person name="Bills G."/>
            <person name="Bluhm B."/>
            <person name="Cannon C."/>
            <person name="Castanera R."/>
            <person name="Culley D."/>
            <person name="Daum C."/>
            <person name="Ezra D."/>
            <person name="Gonzalez J."/>
            <person name="Henrissat B."/>
            <person name="Kuo A."/>
            <person name="Liang C."/>
            <person name="Lipzen A."/>
            <person name="Lutzoni F."/>
            <person name="Magnuson J."/>
            <person name="Mondo S."/>
            <person name="Nolan M."/>
            <person name="Ohm R."/>
            <person name="Pangilinan J."/>
            <person name="Park H.-J."/>
            <person name="Ramirez L."/>
            <person name="Alfaro M."/>
            <person name="Sun H."/>
            <person name="Tritt A."/>
            <person name="Yoshinaga Y."/>
            <person name="Zwiers L.-H."/>
            <person name="Turgeon B."/>
            <person name="Goodwin S."/>
            <person name="Spatafora J."/>
            <person name="Crous P."/>
            <person name="Grigoriev I."/>
        </authorList>
    </citation>
    <scope>NUCLEOTIDE SEQUENCE</scope>
    <source>
        <strain evidence="2">CBS 122368</strain>
    </source>
</reference>
<evidence type="ECO:0000313" key="3">
    <source>
        <dbReference type="Proteomes" id="UP000800094"/>
    </source>
</evidence>
<dbReference type="Proteomes" id="UP000800094">
    <property type="component" value="Unassembled WGS sequence"/>
</dbReference>
<evidence type="ECO:0000256" key="1">
    <source>
        <dbReference type="SAM" id="MobiDB-lite"/>
    </source>
</evidence>
<proteinExistence type="predicted"/>
<name>A0A6A6I932_9PLEO</name>
<feature type="region of interest" description="Disordered" evidence="1">
    <location>
        <begin position="59"/>
        <end position="81"/>
    </location>
</feature>
<organism evidence="2 3">
    <name type="scientific">Trematosphaeria pertusa</name>
    <dbReference type="NCBI Taxonomy" id="390896"/>
    <lineage>
        <taxon>Eukaryota</taxon>
        <taxon>Fungi</taxon>
        <taxon>Dikarya</taxon>
        <taxon>Ascomycota</taxon>
        <taxon>Pezizomycotina</taxon>
        <taxon>Dothideomycetes</taxon>
        <taxon>Pleosporomycetidae</taxon>
        <taxon>Pleosporales</taxon>
        <taxon>Massarineae</taxon>
        <taxon>Trematosphaeriaceae</taxon>
        <taxon>Trematosphaeria</taxon>
    </lineage>
</organism>
<dbReference type="AlphaFoldDB" id="A0A6A6I932"/>
<sequence>MCIWSCSVFFYEQNRHLAVVKLSVIASVGPLRSSSPHSPHSKSTTCKSLFPRLDYPNAYLTNPSPAQPQNMPSHPNPDSELCPPLTLPPTPSLVPIPSHLLPPPPSPSLVPSYLLPVPLRRSSAGAPQVNRARPESFSQAKLGQAAVTPASQILTQSLFANSPGARSGLLGLAPAWLLPVG</sequence>
<protein>
    <submittedName>
        <fullName evidence="2">Uncharacterized protein</fullName>
    </submittedName>
</protein>
<evidence type="ECO:0000313" key="2">
    <source>
        <dbReference type="EMBL" id="KAF2246871.1"/>
    </source>
</evidence>
<keyword evidence="3" id="KW-1185">Reference proteome</keyword>
<feature type="compositionally biased region" description="Polar residues" evidence="1">
    <location>
        <begin position="59"/>
        <end position="73"/>
    </location>
</feature>
<dbReference type="GeneID" id="54585055"/>